<evidence type="ECO:0000313" key="1">
    <source>
        <dbReference type="EMBL" id="KKN85083.1"/>
    </source>
</evidence>
<reference evidence="1" key="1">
    <citation type="journal article" date="2015" name="Nature">
        <title>Complex archaea that bridge the gap between prokaryotes and eukaryotes.</title>
        <authorList>
            <person name="Spang A."/>
            <person name="Saw J.H."/>
            <person name="Jorgensen S.L."/>
            <person name="Zaremba-Niedzwiedzka K."/>
            <person name="Martijn J."/>
            <person name="Lind A.E."/>
            <person name="van Eijk R."/>
            <person name="Schleper C."/>
            <person name="Guy L."/>
            <person name="Ettema T.J."/>
        </authorList>
    </citation>
    <scope>NUCLEOTIDE SEQUENCE</scope>
</reference>
<comment type="caution">
    <text evidence="1">The sequence shown here is derived from an EMBL/GenBank/DDBJ whole genome shotgun (WGS) entry which is preliminary data.</text>
</comment>
<gene>
    <name evidence="1" type="ORF">LCGC14_0282520</name>
</gene>
<sequence length="197" mass="21580">MAGWSALPTWWVREPGLADFLGGGKAGASIAELKTYIGLTVLADFKTKKVKTSISDLELLTGLSRPMVIRGIKGLESRGMLNVVRDGHINHYELIISDTDDKWGKVPNDALRLHLPEIINRGAATLAALKIYILIASLRPNSARDTAIGHKKIREHTGIQTRHVRAGLDILINHGLIHIDQDESGGHSKYTMIGLKL</sequence>
<protein>
    <submittedName>
        <fullName evidence="1">Uncharacterized protein</fullName>
    </submittedName>
</protein>
<proteinExistence type="predicted"/>
<dbReference type="AlphaFoldDB" id="A0A0F9X0Z3"/>
<accession>A0A0F9X0Z3</accession>
<organism evidence="1">
    <name type="scientific">marine sediment metagenome</name>
    <dbReference type="NCBI Taxonomy" id="412755"/>
    <lineage>
        <taxon>unclassified sequences</taxon>
        <taxon>metagenomes</taxon>
        <taxon>ecological metagenomes</taxon>
    </lineage>
</organism>
<dbReference type="EMBL" id="LAZR01000163">
    <property type="protein sequence ID" value="KKN85083.1"/>
    <property type="molecule type" value="Genomic_DNA"/>
</dbReference>
<name>A0A0F9X0Z3_9ZZZZ</name>